<evidence type="ECO:0000313" key="4">
    <source>
        <dbReference type="Proteomes" id="UP000265742"/>
    </source>
</evidence>
<organism evidence="3 4">
    <name type="scientific">Amnibacterium setariae</name>
    <dbReference type="NCBI Taxonomy" id="2306585"/>
    <lineage>
        <taxon>Bacteria</taxon>
        <taxon>Bacillati</taxon>
        <taxon>Actinomycetota</taxon>
        <taxon>Actinomycetes</taxon>
        <taxon>Micrococcales</taxon>
        <taxon>Microbacteriaceae</taxon>
        <taxon>Amnibacterium</taxon>
    </lineage>
</organism>
<protein>
    <recommendedName>
        <fullName evidence="2">BetI-type transcriptional repressor C-terminal domain-containing protein</fullName>
    </recommendedName>
</protein>
<evidence type="ECO:0000256" key="1">
    <source>
        <dbReference type="SAM" id="MobiDB-lite"/>
    </source>
</evidence>
<dbReference type="SUPFAM" id="SSF48498">
    <property type="entry name" value="Tetracyclin repressor-like, C-terminal domain"/>
    <property type="match status" value="1"/>
</dbReference>
<feature type="compositionally biased region" description="Low complexity" evidence="1">
    <location>
        <begin position="8"/>
        <end position="21"/>
    </location>
</feature>
<name>A0A3A1U0M9_9MICO</name>
<keyword evidence="4" id="KW-1185">Reference proteome</keyword>
<feature type="region of interest" description="Disordered" evidence="1">
    <location>
        <begin position="1"/>
        <end position="21"/>
    </location>
</feature>
<proteinExistence type="predicted"/>
<comment type="caution">
    <text evidence="3">The sequence shown here is derived from an EMBL/GenBank/DDBJ whole genome shotgun (WGS) entry which is preliminary data.</text>
</comment>
<dbReference type="RefSeq" id="WP_119480836.1">
    <property type="nucleotide sequence ID" value="NZ_QXTG01000001.1"/>
</dbReference>
<dbReference type="InterPro" id="IPR036271">
    <property type="entry name" value="Tet_transcr_reg_TetR-rel_C_sf"/>
</dbReference>
<dbReference type="AlphaFoldDB" id="A0A3A1U0M9"/>
<accession>A0A3A1U0M9</accession>
<dbReference type="Pfam" id="PF13977">
    <property type="entry name" value="TetR_C_6"/>
    <property type="match status" value="1"/>
</dbReference>
<dbReference type="OrthoDB" id="4548508at2"/>
<dbReference type="Gene3D" id="1.10.357.10">
    <property type="entry name" value="Tetracycline Repressor, domain 2"/>
    <property type="match status" value="1"/>
</dbReference>
<feature type="domain" description="BetI-type transcriptional repressor C-terminal" evidence="2">
    <location>
        <begin position="93"/>
        <end position="175"/>
    </location>
</feature>
<gene>
    <name evidence="3" type="ORF">D1781_03335</name>
</gene>
<dbReference type="EMBL" id="QXTG01000001">
    <property type="protein sequence ID" value="RIX30475.1"/>
    <property type="molecule type" value="Genomic_DNA"/>
</dbReference>
<evidence type="ECO:0000259" key="2">
    <source>
        <dbReference type="Pfam" id="PF13977"/>
    </source>
</evidence>
<dbReference type="InterPro" id="IPR039538">
    <property type="entry name" value="BetI_C"/>
</dbReference>
<dbReference type="Proteomes" id="UP000265742">
    <property type="component" value="Unassembled WGS sequence"/>
</dbReference>
<evidence type="ECO:0000313" key="3">
    <source>
        <dbReference type="EMBL" id="RIX30475.1"/>
    </source>
</evidence>
<reference evidence="4" key="1">
    <citation type="submission" date="2018-09" db="EMBL/GenBank/DDBJ databases">
        <authorList>
            <person name="Kim I."/>
        </authorList>
    </citation>
    <scope>NUCLEOTIDE SEQUENCE [LARGE SCALE GENOMIC DNA]</scope>
    <source>
        <strain evidence="4">DD4a</strain>
    </source>
</reference>
<sequence>MGWRRRTAAGTTTTSTDASVSDEQVVDAIKEILPRDGVFAVTAESVAAATGSTPQTIAATVDLPARIAEAYRSLATAEVAQVRRSILADPSAAAQMRALLNWLAAPPEESDALRLEVWALTRRDPALRAAVREHEEAWHGLVSSVIRRGARGGDFPQADADEIAAHLISLVDGANNYELIGYRTQTDRLRLLTRVVRAELGLVWGADLEAAVD</sequence>